<evidence type="ECO:0000256" key="5">
    <source>
        <dbReference type="ARBA" id="ARBA00023015"/>
    </source>
</evidence>
<evidence type="ECO:0000256" key="8">
    <source>
        <dbReference type="PROSITE-ProRule" id="PRU00169"/>
    </source>
</evidence>
<keyword evidence="6" id="KW-0238">DNA-binding</keyword>
<evidence type="ECO:0000256" key="1">
    <source>
        <dbReference type="ARBA" id="ARBA00004496"/>
    </source>
</evidence>
<dbReference type="PROSITE" id="PS01124">
    <property type="entry name" value="HTH_ARAC_FAMILY_2"/>
    <property type="match status" value="1"/>
</dbReference>
<keyword evidence="12" id="KW-1185">Reference proteome</keyword>
<evidence type="ECO:0000256" key="4">
    <source>
        <dbReference type="ARBA" id="ARBA00023012"/>
    </source>
</evidence>
<keyword evidence="4" id="KW-0902">Two-component regulatory system</keyword>
<dbReference type="Gene3D" id="1.10.10.60">
    <property type="entry name" value="Homeodomain-like"/>
    <property type="match status" value="2"/>
</dbReference>
<dbReference type="SMART" id="SM00448">
    <property type="entry name" value="REC"/>
    <property type="match status" value="1"/>
</dbReference>
<dbReference type="SMART" id="SM00342">
    <property type="entry name" value="HTH_ARAC"/>
    <property type="match status" value="1"/>
</dbReference>
<gene>
    <name evidence="11" type="ORF">J2Z65_002606</name>
</gene>
<evidence type="ECO:0000313" key="12">
    <source>
        <dbReference type="Proteomes" id="UP001519344"/>
    </source>
</evidence>
<reference evidence="11 12" key="1">
    <citation type="submission" date="2021-03" db="EMBL/GenBank/DDBJ databases">
        <title>Genomic Encyclopedia of Type Strains, Phase IV (KMG-IV): sequencing the most valuable type-strain genomes for metagenomic binning, comparative biology and taxonomic classification.</title>
        <authorList>
            <person name="Goeker M."/>
        </authorList>
    </citation>
    <scope>NUCLEOTIDE SEQUENCE [LARGE SCALE GENOMIC DNA]</scope>
    <source>
        <strain evidence="11 12">DSM 24950</strain>
    </source>
</reference>
<evidence type="ECO:0000256" key="2">
    <source>
        <dbReference type="ARBA" id="ARBA00022490"/>
    </source>
</evidence>
<dbReference type="Gene3D" id="3.40.50.2300">
    <property type="match status" value="1"/>
</dbReference>
<evidence type="ECO:0000256" key="6">
    <source>
        <dbReference type="ARBA" id="ARBA00023125"/>
    </source>
</evidence>
<organism evidence="11 12">
    <name type="scientific">Paenibacillus aceris</name>
    <dbReference type="NCBI Taxonomy" id="869555"/>
    <lineage>
        <taxon>Bacteria</taxon>
        <taxon>Bacillati</taxon>
        <taxon>Bacillota</taxon>
        <taxon>Bacilli</taxon>
        <taxon>Bacillales</taxon>
        <taxon>Paenibacillaceae</taxon>
        <taxon>Paenibacillus</taxon>
    </lineage>
</organism>
<dbReference type="RefSeq" id="WP_167058689.1">
    <property type="nucleotide sequence ID" value="NZ_JAAOZR010000019.1"/>
</dbReference>
<keyword evidence="2" id="KW-0963">Cytoplasm</keyword>
<dbReference type="InterPro" id="IPR009057">
    <property type="entry name" value="Homeodomain-like_sf"/>
</dbReference>
<comment type="subcellular location">
    <subcellularLocation>
        <location evidence="1">Cytoplasm</location>
    </subcellularLocation>
</comment>
<dbReference type="InterPro" id="IPR051552">
    <property type="entry name" value="HptR"/>
</dbReference>
<evidence type="ECO:0000256" key="3">
    <source>
        <dbReference type="ARBA" id="ARBA00022553"/>
    </source>
</evidence>
<dbReference type="CDD" id="cd17536">
    <property type="entry name" value="REC_YesN-like"/>
    <property type="match status" value="1"/>
</dbReference>
<accession>A0ABS4HXV8</accession>
<feature type="domain" description="HTH araC/xylS-type" evidence="9">
    <location>
        <begin position="393"/>
        <end position="491"/>
    </location>
</feature>
<dbReference type="Pfam" id="PF12833">
    <property type="entry name" value="HTH_18"/>
    <property type="match status" value="1"/>
</dbReference>
<dbReference type="SUPFAM" id="SSF52172">
    <property type="entry name" value="CheY-like"/>
    <property type="match status" value="1"/>
</dbReference>
<evidence type="ECO:0000259" key="10">
    <source>
        <dbReference type="PROSITE" id="PS50110"/>
    </source>
</evidence>
<dbReference type="PANTHER" id="PTHR42713">
    <property type="entry name" value="HISTIDINE KINASE-RELATED"/>
    <property type="match status" value="1"/>
</dbReference>
<dbReference type="InterPro" id="IPR001789">
    <property type="entry name" value="Sig_transdc_resp-reg_receiver"/>
</dbReference>
<dbReference type="PROSITE" id="PS50110">
    <property type="entry name" value="RESPONSE_REGULATORY"/>
    <property type="match status" value="1"/>
</dbReference>
<keyword evidence="7" id="KW-0804">Transcription</keyword>
<dbReference type="PANTHER" id="PTHR42713:SF3">
    <property type="entry name" value="TRANSCRIPTIONAL REGULATORY PROTEIN HPTR"/>
    <property type="match status" value="1"/>
</dbReference>
<name>A0ABS4HXV8_9BACL</name>
<feature type="modified residue" description="4-aspartylphosphate" evidence="8">
    <location>
        <position position="54"/>
    </location>
</feature>
<dbReference type="Pfam" id="PF00072">
    <property type="entry name" value="Response_reg"/>
    <property type="match status" value="1"/>
</dbReference>
<evidence type="ECO:0000259" key="9">
    <source>
        <dbReference type="PROSITE" id="PS01124"/>
    </source>
</evidence>
<dbReference type="InterPro" id="IPR011006">
    <property type="entry name" value="CheY-like_superfamily"/>
</dbReference>
<comment type="caution">
    <text evidence="11">The sequence shown here is derived from an EMBL/GenBank/DDBJ whole genome shotgun (WGS) entry which is preliminary data.</text>
</comment>
<sequence>MRIVIADDEYLVQESLISMIAEINDSWSIVGIASDGNELVHLIKEHQPDLAIVDIRMPYLSGLEAIRLTQNECPYMQSIVLTGYSEFAFAQEAIQLGASNYLLKPVGMEELKSSLEVVNQKLKIQNDFINHSFESAMISIVNGLDPALIIEELGDCADWSFTIAVFYVDSALPENEQANKLRTFYQHVKRRINQKRDRNVRCAFVFLPNGELALICSFRKEAKYRKVIEHLIEEFEPILQGISGYEFCLTMISTENCSFTDIKELMNDLQTFSFLRILYGVNKKWKLQDLIKKSSDNAFKLCYTIQKLVASFHERSHANYMNKLHELKTIFDTDELCKNEWIRNGISHYLFNTIQCQLKTSDDSMEWIHKLKKHGQSLLNDIRKAERPQNIIEQTLIFIENNFMHDISILQIADELQVTPNYLSTLFHKKMGDTFIKYLTRLRLIKAQELLADTQSQVQIVAEMVGYSNTRHFTKLFTEFTGCYPSVYKKSVSKKEELS</sequence>
<dbReference type="Proteomes" id="UP001519344">
    <property type="component" value="Unassembled WGS sequence"/>
</dbReference>
<evidence type="ECO:0000256" key="7">
    <source>
        <dbReference type="ARBA" id="ARBA00023163"/>
    </source>
</evidence>
<feature type="domain" description="Response regulatory" evidence="10">
    <location>
        <begin position="2"/>
        <end position="119"/>
    </location>
</feature>
<dbReference type="InterPro" id="IPR018060">
    <property type="entry name" value="HTH_AraC"/>
</dbReference>
<keyword evidence="3 8" id="KW-0597">Phosphoprotein</keyword>
<dbReference type="EMBL" id="JAGGKV010000005">
    <property type="protein sequence ID" value="MBP1963390.1"/>
    <property type="molecule type" value="Genomic_DNA"/>
</dbReference>
<protein>
    <submittedName>
        <fullName evidence="11">Two-component system response regulator YesN</fullName>
    </submittedName>
</protein>
<evidence type="ECO:0000313" key="11">
    <source>
        <dbReference type="EMBL" id="MBP1963390.1"/>
    </source>
</evidence>
<keyword evidence="5" id="KW-0805">Transcription regulation</keyword>
<dbReference type="SUPFAM" id="SSF46689">
    <property type="entry name" value="Homeodomain-like"/>
    <property type="match status" value="2"/>
</dbReference>
<proteinExistence type="predicted"/>